<reference evidence="2" key="1">
    <citation type="journal article" date="2014" name="Front. Microbiol.">
        <title>High frequency of phylogenetically diverse reductive dehalogenase-homologous genes in deep subseafloor sedimentary metagenomes.</title>
        <authorList>
            <person name="Kawai M."/>
            <person name="Futagami T."/>
            <person name="Toyoda A."/>
            <person name="Takaki Y."/>
            <person name="Nishi S."/>
            <person name="Hori S."/>
            <person name="Arai W."/>
            <person name="Tsubouchi T."/>
            <person name="Morono Y."/>
            <person name="Uchiyama I."/>
            <person name="Ito T."/>
            <person name="Fujiyama A."/>
            <person name="Inagaki F."/>
            <person name="Takami H."/>
        </authorList>
    </citation>
    <scope>NUCLEOTIDE SEQUENCE</scope>
    <source>
        <strain evidence="2">Expedition CK06-06</strain>
    </source>
</reference>
<dbReference type="AlphaFoldDB" id="X1MHJ1"/>
<gene>
    <name evidence="2" type="ORF">S06H3_16647</name>
</gene>
<dbReference type="EMBL" id="BARV01008250">
    <property type="protein sequence ID" value="GAI17521.1"/>
    <property type="molecule type" value="Genomic_DNA"/>
</dbReference>
<evidence type="ECO:0000313" key="2">
    <source>
        <dbReference type="EMBL" id="GAI17521.1"/>
    </source>
</evidence>
<organism evidence="2">
    <name type="scientific">marine sediment metagenome</name>
    <dbReference type="NCBI Taxonomy" id="412755"/>
    <lineage>
        <taxon>unclassified sequences</taxon>
        <taxon>metagenomes</taxon>
        <taxon>ecological metagenomes</taxon>
    </lineage>
</organism>
<feature type="coiled-coil region" evidence="1">
    <location>
        <begin position="100"/>
        <end position="149"/>
    </location>
</feature>
<protein>
    <submittedName>
        <fullName evidence="2">Uncharacterized protein</fullName>
    </submittedName>
</protein>
<comment type="caution">
    <text evidence="2">The sequence shown here is derived from an EMBL/GenBank/DDBJ whole genome shotgun (WGS) entry which is preliminary data.</text>
</comment>
<keyword evidence="1" id="KW-0175">Coiled coil</keyword>
<sequence length="150" mass="17481">MLSFATDICIRSGRDNVTEKDVGFAKDEVEVEFIRRSIERLSESQKILLHCVLTSDDSTPTGIYRLYNKRAEEKKIQMQHKRSDDIENFEKVKLALGEEEKKYAEKIRNFETELAELNAGLKRFGGMPLEKREEKLKRLEEKLKSLQGEV</sequence>
<name>X1MHJ1_9ZZZZ</name>
<proteinExistence type="predicted"/>
<evidence type="ECO:0000256" key="1">
    <source>
        <dbReference type="SAM" id="Coils"/>
    </source>
</evidence>
<accession>X1MHJ1</accession>